<dbReference type="AlphaFoldDB" id="A0A8H5FKT3"/>
<evidence type="ECO:0000256" key="1">
    <source>
        <dbReference type="ARBA" id="ARBA00005564"/>
    </source>
</evidence>
<dbReference type="Gene3D" id="2.130.10.10">
    <property type="entry name" value="YVTN repeat-like/Quinoprotein amine dehydrogenase"/>
    <property type="match status" value="1"/>
</dbReference>
<dbReference type="Pfam" id="PF10282">
    <property type="entry name" value="Lactonase"/>
    <property type="match status" value="1"/>
</dbReference>
<dbReference type="InterPro" id="IPR019405">
    <property type="entry name" value="Lactonase_7-beta_prop"/>
</dbReference>
<dbReference type="Proteomes" id="UP000559256">
    <property type="component" value="Unassembled WGS sequence"/>
</dbReference>
<proteinExistence type="inferred from homology"/>
<comment type="similarity">
    <text evidence="1">Belongs to the cycloisomerase 2 family.</text>
</comment>
<name>A0A8H5FKT3_9AGAR</name>
<evidence type="ECO:0000313" key="3">
    <source>
        <dbReference type="Proteomes" id="UP000559256"/>
    </source>
</evidence>
<keyword evidence="3" id="KW-1185">Reference proteome</keyword>
<dbReference type="OrthoDB" id="9972196at2759"/>
<comment type="caution">
    <text evidence="2">The sequence shown here is derived from an EMBL/GenBank/DDBJ whole genome shotgun (WGS) entry which is preliminary data.</text>
</comment>
<dbReference type="InterPro" id="IPR050282">
    <property type="entry name" value="Cycloisomerase_2"/>
</dbReference>
<dbReference type="GO" id="GO:0017057">
    <property type="term" value="F:6-phosphogluconolactonase activity"/>
    <property type="evidence" value="ECO:0007669"/>
    <property type="project" value="TreeGrafter"/>
</dbReference>
<dbReference type="PANTHER" id="PTHR30344">
    <property type="entry name" value="6-PHOSPHOGLUCONOLACTONASE-RELATED"/>
    <property type="match status" value="1"/>
</dbReference>
<dbReference type="InterPro" id="IPR015943">
    <property type="entry name" value="WD40/YVTN_repeat-like_dom_sf"/>
</dbReference>
<gene>
    <name evidence="2" type="ORF">D9758_013557</name>
</gene>
<sequence>MVNFTILAGGYDVFIAAYLFNSDAGSLTVTGSYPSAANPSWITPGICNRSIFYATNENPAGGLQSFTVTPNGVVSTAAETISSGGDSPAFAAALSTGQVAVFNYNSGDGRIVPLTDGGLGFDDSASSAALIKFPVPTAPTSEGVSHPHMALEVGKEIFVPDLGGDMIWRLSQLNGKWEITGSIPQPPSSGPRHIAVHDDRLFTLHELASTLTVQAIPAFPNGTSQIISNVSILPAQRPPNASYAAAEILIPKTTPKFRTPYIYVSNRNVGIQDPSGVGDSIAIFELVKKGTRDEHLQLVKQVFTGLDQIRGMEIGFEENGSDEFLIAAGVAGNAGTVVYRRVNGGSDLEEVARNLDIPTRTSFIWL</sequence>
<reference evidence="2 3" key="1">
    <citation type="journal article" date="2020" name="ISME J.">
        <title>Uncovering the hidden diversity of litter-decomposition mechanisms in mushroom-forming fungi.</title>
        <authorList>
            <person name="Floudas D."/>
            <person name="Bentzer J."/>
            <person name="Ahren D."/>
            <person name="Johansson T."/>
            <person name="Persson P."/>
            <person name="Tunlid A."/>
        </authorList>
    </citation>
    <scope>NUCLEOTIDE SEQUENCE [LARGE SCALE GENOMIC DNA]</scope>
    <source>
        <strain evidence="2 3">CBS 291.85</strain>
    </source>
</reference>
<dbReference type="InterPro" id="IPR011048">
    <property type="entry name" value="Haem_d1_sf"/>
</dbReference>
<dbReference type="PANTHER" id="PTHR30344:SF7">
    <property type="entry name" value="DUF2415 DOMAIN-CONTAINING PROTEIN"/>
    <property type="match status" value="1"/>
</dbReference>
<dbReference type="SUPFAM" id="SSF51004">
    <property type="entry name" value="C-terminal (heme d1) domain of cytochrome cd1-nitrite reductase"/>
    <property type="match status" value="1"/>
</dbReference>
<evidence type="ECO:0000313" key="2">
    <source>
        <dbReference type="EMBL" id="KAF5340451.1"/>
    </source>
</evidence>
<accession>A0A8H5FKT3</accession>
<organism evidence="2 3">
    <name type="scientific">Tetrapyrgos nigripes</name>
    <dbReference type="NCBI Taxonomy" id="182062"/>
    <lineage>
        <taxon>Eukaryota</taxon>
        <taxon>Fungi</taxon>
        <taxon>Dikarya</taxon>
        <taxon>Basidiomycota</taxon>
        <taxon>Agaricomycotina</taxon>
        <taxon>Agaricomycetes</taxon>
        <taxon>Agaricomycetidae</taxon>
        <taxon>Agaricales</taxon>
        <taxon>Marasmiineae</taxon>
        <taxon>Marasmiaceae</taxon>
        <taxon>Tetrapyrgos</taxon>
    </lineage>
</organism>
<evidence type="ECO:0008006" key="4">
    <source>
        <dbReference type="Google" id="ProtNLM"/>
    </source>
</evidence>
<protein>
    <recommendedName>
        <fullName evidence="4">Isomerase YbhE</fullName>
    </recommendedName>
</protein>
<dbReference type="EMBL" id="JAACJM010000176">
    <property type="protein sequence ID" value="KAF5340451.1"/>
    <property type="molecule type" value="Genomic_DNA"/>
</dbReference>